<reference evidence="9 10" key="1">
    <citation type="submission" date="2019-12" db="EMBL/GenBank/DDBJ databases">
        <authorList>
            <person name="Alioto T."/>
            <person name="Alioto T."/>
            <person name="Gomez Garrido J."/>
        </authorList>
    </citation>
    <scope>NUCLEOTIDE SEQUENCE [LARGE SCALE GENOMIC DNA]</scope>
</reference>
<keyword evidence="4 5" id="KW-0505">Motor protein</keyword>
<dbReference type="PROSITE" id="PS50067">
    <property type="entry name" value="KINESIN_MOTOR_2"/>
    <property type="match status" value="1"/>
</dbReference>
<evidence type="ECO:0000313" key="9">
    <source>
        <dbReference type="EMBL" id="CAA3030231.1"/>
    </source>
</evidence>
<evidence type="ECO:0000256" key="1">
    <source>
        <dbReference type="ARBA" id="ARBA00022701"/>
    </source>
</evidence>
<name>A0A8S0VET8_OLEEU</name>
<evidence type="ECO:0000256" key="5">
    <source>
        <dbReference type="PROSITE-ProRule" id="PRU00283"/>
    </source>
</evidence>
<dbReference type="Gramene" id="OE9A103961T1">
    <property type="protein sequence ID" value="OE9A103961C1"/>
    <property type="gene ID" value="OE9A103961"/>
</dbReference>
<dbReference type="InterPro" id="IPR027640">
    <property type="entry name" value="Kinesin-like_fam"/>
</dbReference>
<keyword evidence="10" id="KW-1185">Reference proteome</keyword>
<evidence type="ECO:0000256" key="4">
    <source>
        <dbReference type="ARBA" id="ARBA00023175"/>
    </source>
</evidence>
<dbReference type="GO" id="GO:0003777">
    <property type="term" value="F:microtubule motor activity"/>
    <property type="evidence" value="ECO:0007669"/>
    <property type="project" value="InterPro"/>
</dbReference>
<feature type="region of interest" description="Disordered" evidence="7">
    <location>
        <begin position="1012"/>
        <end position="1035"/>
    </location>
</feature>
<comment type="caution">
    <text evidence="9">The sequence shown here is derived from an EMBL/GenBank/DDBJ whole genome shotgun (WGS) entry which is preliminary data.</text>
</comment>
<evidence type="ECO:0000256" key="2">
    <source>
        <dbReference type="ARBA" id="ARBA00022741"/>
    </source>
</evidence>
<dbReference type="PANTHER" id="PTHR24115">
    <property type="entry name" value="KINESIN-RELATED"/>
    <property type="match status" value="1"/>
</dbReference>
<feature type="domain" description="Kinesin motor" evidence="8">
    <location>
        <begin position="80"/>
        <end position="448"/>
    </location>
</feature>
<dbReference type="InterPro" id="IPR001752">
    <property type="entry name" value="Kinesin_motor_dom"/>
</dbReference>
<feature type="region of interest" description="Disordered" evidence="7">
    <location>
        <begin position="777"/>
        <end position="843"/>
    </location>
</feature>
<dbReference type="EMBL" id="CACTIH010009359">
    <property type="protein sequence ID" value="CAA3030231.1"/>
    <property type="molecule type" value="Genomic_DNA"/>
</dbReference>
<sequence>MEMKSPPTCPLTVTVRRNPYRKARPTPSSAIPLREPLVSPSIPSDLPPFPLQDILSVEVPQNPNNPDANFQPQTRPISENLKVYLRIRPLDIRKNGAIPKHAKNVSEVELKNVWPKTSRTKISSKEKLRKSSQVCVTVNDDLRSVTVSPPQAVGTKRIKSEIYEGFSHVFSSEASQSEVYEKMLKPLVEDFLKGKSGMLAAMGPSGSGKTHTVFGCAREPGMLPLALHHIFSLDDSNGTQSSRTFNLSMFEICSEKGKAERMIDLSQPGGDIYMQQSVLNGIQEAVVCDAQQAESLIALGMLKRATAMTNSNSQSSRSQCIINIRCVTKKVDGETDDQGSSSVLTIVDFAGAEREKKTGNQGTRLLESNFINNTSMVFGLCLRSLLEHQKNPKKPLQKHFQNSLLTRYLRDYLEGKKRMTLLLTVKPGEDDYLDTSFLLRQASPFTKIKFKNIEEPLNVNCNKRSIKALPRAEQLKKMKFSCIEPSLTVEENIDGSLQLTTEEVAFKEVNDGRKINEDIEDCNLKVVASQSKGFAGLETNGRASLNGSCSKSADSDRKHQIMQEFSKALWNVLKQYKKKLEVAEKEIFQLRDSLTNEKTRCLHLDNELKELKSRCTCWKEASAEVSVVEMYDARSKLLPFHPTDRQEVNSGVCSHYLKEFECIENTKGTEPSVRISGVVLASCIERIAKNRDQQQDILENTEDVKGFEDMGKGDEHSEGEATSKLTTACLSSDHSCEEALAYTCIVEGVNTLENNLRGDMCSDSECISTAPYLSTAPECESANSYGEGRDSKDLKREQGQPEYSTTGIPAISEFIVSSSESSQQDDRSFSVEEENFDNEEGKLDPCITSHQVRVSSGLFASGTGGSAEHHDQLIDQQQDLQESIKIAEHIKGFKDTGKEDIHSESEATCTLTNPCLSSDHGGEKATEKTSVVEYAHTSDDNARGDICSNSTCVSTAPCLSTTQECECGHNYEDYKDLKNVKIEQAQPENYTTNNSSFSLDKDQPDIGVVLSESKVSSSESTREDDSTFSVEEENFQVEDSKINPPITILLKERQDGRNVPNVEPKLALCCNSLNAGKPKRRLLPASSVLLKDVSILDVNDEIEKPKGARREKNVVTLDQNRTQGSISLIHLLRNNFSSK</sequence>
<keyword evidence="2 5" id="KW-0547">Nucleotide-binding</keyword>
<dbReference type="GO" id="GO:0008017">
    <property type="term" value="F:microtubule binding"/>
    <property type="evidence" value="ECO:0007669"/>
    <property type="project" value="InterPro"/>
</dbReference>
<dbReference type="PANTHER" id="PTHR24115:SF1008">
    <property type="entry name" value="KINESIN-LIKE PROTEIN SUBITO"/>
    <property type="match status" value="1"/>
</dbReference>
<dbReference type="OrthoDB" id="123929at2759"/>
<accession>A0A8S0VET8</accession>
<keyword evidence="3 5" id="KW-0067">ATP-binding</keyword>
<feature type="compositionally biased region" description="Low complexity" evidence="7">
    <location>
        <begin position="811"/>
        <end position="822"/>
    </location>
</feature>
<dbReference type="GO" id="GO:0016887">
    <property type="term" value="F:ATP hydrolysis activity"/>
    <property type="evidence" value="ECO:0007669"/>
    <property type="project" value="TreeGrafter"/>
</dbReference>
<feature type="coiled-coil region" evidence="6">
    <location>
        <begin position="573"/>
        <end position="614"/>
    </location>
</feature>
<evidence type="ECO:0000259" key="8">
    <source>
        <dbReference type="PROSITE" id="PS50067"/>
    </source>
</evidence>
<keyword evidence="1" id="KW-0493">Microtubule</keyword>
<feature type="binding site" evidence="5">
    <location>
        <begin position="203"/>
        <end position="210"/>
    </location>
    <ligand>
        <name>ATP</name>
        <dbReference type="ChEBI" id="CHEBI:30616"/>
    </ligand>
</feature>
<protein>
    <submittedName>
        <fullName evidence="9">Kinesin KIN-6 isoform X2</fullName>
    </submittedName>
</protein>
<proteinExistence type="inferred from homology"/>
<dbReference type="GO" id="GO:0005634">
    <property type="term" value="C:nucleus"/>
    <property type="evidence" value="ECO:0007669"/>
    <property type="project" value="TreeGrafter"/>
</dbReference>
<dbReference type="AlphaFoldDB" id="A0A8S0VET8"/>
<dbReference type="PRINTS" id="PR00380">
    <property type="entry name" value="KINESINHEAVY"/>
</dbReference>
<comment type="similarity">
    <text evidence="5">Belongs to the TRAFAC class myosin-kinesin ATPase superfamily. Kinesin family.</text>
</comment>
<dbReference type="GO" id="GO:0007018">
    <property type="term" value="P:microtubule-based movement"/>
    <property type="evidence" value="ECO:0007669"/>
    <property type="project" value="InterPro"/>
</dbReference>
<dbReference type="InterPro" id="IPR036961">
    <property type="entry name" value="Kinesin_motor_dom_sf"/>
</dbReference>
<dbReference type="SUPFAM" id="SSF52540">
    <property type="entry name" value="P-loop containing nucleoside triphosphate hydrolases"/>
    <property type="match status" value="1"/>
</dbReference>
<dbReference type="Pfam" id="PF00225">
    <property type="entry name" value="Kinesin"/>
    <property type="match status" value="1"/>
</dbReference>
<feature type="compositionally biased region" description="Basic and acidic residues" evidence="7">
    <location>
        <begin position="787"/>
        <end position="799"/>
    </location>
</feature>
<organism evidence="9 10">
    <name type="scientific">Olea europaea subsp. europaea</name>
    <dbReference type="NCBI Taxonomy" id="158383"/>
    <lineage>
        <taxon>Eukaryota</taxon>
        <taxon>Viridiplantae</taxon>
        <taxon>Streptophyta</taxon>
        <taxon>Embryophyta</taxon>
        <taxon>Tracheophyta</taxon>
        <taxon>Spermatophyta</taxon>
        <taxon>Magnoliopsida</taxon>
        <taxon>eudicotyledons</taxon>
        <taxon>Gunneridae</taxon>
        <taxon>Pentapetalae</taxon>
        <taxon>asterids</taxon>
        <taxon>lamiids</taxon>
        <taxon>Lamiales</taxon>
        <taxon>Oleaceae</taxon>
        <taxon>Oleeae</taxon>
        <taxon>Olea</taxon>
    </lineage>
</organism>
<dbReference type="GO" id="GO:0005874">
    <property type="term" value="C:microtubule"/>
    <property type="evidence" value="ECO:0007669"/>
    <property type="project" value="UniProtKB-KW"/>
</dbReference>
<dbReference type="SMART" id="SM00129">
    <property type="entry name" value="KISc"/>
    <property type="match status" value="1"/>
</dbReference>
<dbReference type="Proteomes" id="UP000594638">
    <property type="component" value="Unassembled WGS sequence"/>
</dbReference>
<dbReference type="GO" id="GO:0005524">
    <property type="term" value="F:ATP binding"/>
    <property type="evidence" value="ECO:0007669"/>
    <property type="project" value="UniProtKB-UniRule"/>
</dbReference>
<evidence type="ECO:0000256" key="7">
    <source>
        <dbReference type="SAM" id="MobiDB-lite"/>
    </source>
</evidence>
<keyword evidence="6" id="KW-0175">Coiled coil</keyword>
<gene>
    <name evidence="9" type="ORF">OLEA9_A103961</name>
</gene>
<evidence type="ECO:0000256" key="6">
    <source>
        <dbReference type="SAM" id="Coils"/>
    </source>
</evidence>
<evidence type="ECO:0000256" key="3">
    <source>
        <dbReference type="ARBA" id="ARBA00022840"/>
    </source>
</evidence>
<dbReference type="GO" id="GO:0005871">
    <property type="term" value="C:kinesin complex"/>
    <property type="evidence" value="ECO:0007669"/>
    <property type="project" value="TreeGrafter"/>
</dbReference>
<dbReference type="Gene3D" id="3.40.850.10">
    <property type="entry name" value="Kinesin motor domain"/>
    <property type="match status" value="1"/>
</dbReference>
<dbReference type="InterPro" id="IPR027417">
    <property type="entry name" value="P-loop_NTPase"/>
</dbReference>
<evidence type="ECO:0000313" key="10">
    <source>
        <dbReference type="Proteomes" id="UP000594638"/>
    </source>
</evidence>